<dbReference type="InterPro" id="IPR036597">
    <property type="entry name" value="Fido-like_dom_sf"/>
</dbReference>
<proteinExistence type="predicted"/>
<reference evidence="2" key="2">
    <citation type="submission" date="2021-05" db="EMBL/GenBank/DDBJ databases">
        <title>Protein family content uncovers lineage relationships and bacterial pathway maintenance mechanisms in DPANN archaea.</title>
        <authorList>
            <person name="Castelle C.J."/>
            <person name="Meheust R."/>
            <person name="Jaffe A.L."/>
            <person name="Seitz K."/>
            <person name="Gong X."/>
            <person name="Baker B.J."/>
            <person name="Banfield J.F."/>
        </authorList>
    </citation>
    <scope>NUCLEOTIDE SEQUENCE</scope>
    <source>
        <strain evidence="2">RIFCSPLOWO2_01_FULL_AR10_48_17</strain>
    </source>
</reference>
<dbReference type="PROSITE" id="PS51459">
    <property type="entry name" value="FIDO"/>
    <property type="match status" value="1"/>
</dbReference>
<gene>
    <name evidence="2" type="ORF">J4215_00590</name>
</gene>
<dbReference type="InterPro" id="IPR003812">
    <property type="entry name" value="Fido"/>
</dbReference>
<protein>
    <submittedName>
        <fullName evidence="2">Fic family protein</fullName>
    </submittedName>
</protein>
<dbReference type="PANTHER" id="PTHR13504">
    <property type="entry name" value="FIDO DOMAIN-CONTAINING PROTEIN DDB_G0283145"/>
    <property type="match status" value="1"/>
</dbReference>
<comment type="caution">
    <text evidence="2">The sequence shown here is derived from an EMBL/GenBank/DDBJ whole genome shotgun (WGS) entry which is preliminary data.</text>
</comment>
<name>A0A8T4L678_9ARCH</name>
<dbReference type="PANTHER" id="PTHR13504:SF38">
    <property type="entry name" value="FIDO DOMAIN-CONTAINING PROTEIN"/>
    <property type="match status" value="1"/>
</dbReference>
<dbReference type="Pfam" id="PF02661">
    <property type="entry name" value="Fic"/>
    <property type="match status" value="1"/>
</dbReference>
<evidence type="ECO:0000259" key="1">
    <source>
        <dbReference type="PROSITE" id="PS51459"/>
    </source>
</evidence>
<dbReference type="Gene3D" id="1.10.3290.10">
    <property type="entry name" value="Fido-like domain"/>
    <property type="match status" value="1"/>
</dbReference>
<accession>A0A8T4L678</accession>
<dbReference type="SUPFAM" id="SSF140931">
    <property type="entry name" value="Fic-like"/>
    <property type="match status" value="1"/>
</dbReference>
<evidence type="ECO:0000313" key="3">
    <source>
        <dbReference type="Proteomes" id="UP000675968"/>
    </source>
</evidence>
<dbReference type="InterPro" id="IPR040198">
    <property type="entry name" value="Fido_containing"/>
</dbReference>
<sequence>MSYLAKFKRGKKTYYYLAENIRLTPHKRKQIRQYIGDQYPSENRLRGLMVEFEKQVEQEKTKLHGHHYLTQIEIEEVDSINNQFWERYNAQNKSVQEQFDQNFIAVFVFNTNSIEGSTLTPKEVELLLEENISPNRPLDDVLEAKGAQKTIEYIKNHNGELAEELIKQLHQRYFQETKPYIAGQYKTRQNRIKGSEFDVTPPHEVPEQMKQLIQEYHRLKKELHPLELAAWVHWKFVSIHPFQDGNGRIARLLMNLVLHKNHYGMIDIKTKEKQAYFKALEKSNYVQNGAPLATRLVRRFKKEYQNALKD</sequence>
<feature type="domain" description="Fido" evidence="1">
    <location>
        <begin position="161"/>
        <end position="298"/>
    </location>
</feature>
<dbReference type="EMBL" id="JAGVWC010000006">
    <property type="protein sequence ID" value="MBS3061059.1"/>
    <property type="molecule type" value="Genomic_DNA"/>
</dbReference>
<dbReference type="AlphaFoldDB" id="A0A8T4L678"/>
<evidence type="ECO:0000313" key="2">
    <source>
        <dbReference type="EMBL" id="MBS3061059.1"/>
    </source>
</evidence>
<reference evidence="2" key="1">
    <citation type="submission" date="2021-03" db="EMBL/GenBank/DDBJ databases">
        <authorList>
            <person name="Jaffe A."/>
        </authorList>
    </citation>
    <scope>NUCLEOTIDE SEQUENCE</scope>
    <source>
        <strain evidence="2">RIFCSPLOWO2_01_FULL_AR10_48_17</strain>
    </source>
</reference>
<dbReference type="Proteomes" id="UP000675968">
    <property type="component" value="Unassembled WGS sequence"/>
</dbReference>
<organism evidence="2 3">
    <name type="scientific">Candidatus Iainarchaeum sp</name>
    <dbReference type="NCBI Taxonomy" id="3101447"/>
    <lineage>
        <taxon>Archaea</taxon>
        <taxon>Candidatus Iainarchaeota</taxon>
        <taxon>Candidatus Iainarchaeia</taxon>
        <taxon>Candidatus Iainarchaeales</taxon>
        <taxon>Candidatus Iainarchaeaceae</taxon>
        <taxon>Candidatus Iainarchaeum</taxon>
    </lineage>
</organism>